<sequence length="343" mass="37777">MSFLEEVTKKYQTMSIIGMSKNSGKTVTLNHILSMADEEEIPVGITSIGRDGERMDIVTETEKPTIYLTRGNFVATTTELLKLSDAVVEILEMTSYETPLGSVLLGRVKYDGYIQISGPQTLAESKVVLDKMLDYGARLSILDGAIDRKTSAAPEITQCAVLAAGASVHRSMTEVVKKTAYVASLFSLPVIDIHREEIADLFQRDSYAIISQDGSVKEIPLQTSLNAGKRIAAEFKKDSKIVVLSGALTGKTLLDLVQSTSQLQEMIFVVKDATKIFVEERDLKRCQRKGLNLAIFHKSDLVLVTVNPYATQGYRFDPFLFKESMQTALKGIPVEDVMMGESS</sequence>
<evidence type="ECO:0000313" key="2">
    <source>
        <dbReference type="Proteomes" id="UP000377798"/>
    </source>
</evidence>
<dbReference type="EMBL" id="CAACYI010000001">
    <property type="protein sequence ID" value="VFB16901.1"/>
    <property type="molecule type" value="Genomic_DNA"/>
</dbReference>
<protein>
    <submittedName>
        <fullName evidence="1">Uncharacterized protein</fullName>
    </submittedName>
</protein>
<reference evidence="1 2" key="1">
    <citation type="submission" date="2019-02" db="EMBL/GenBank/DDBJ databases">
        <authorList>
            <consortium name="Pathogen Informatics"/>
        </authorList>
    </citation>
    <scope>NUCLEOTIDE SEQUENCE [LARGE SCALE GENOMIC DNA]</scope>
    <source>
        <strain evidence="1 2">3012STDY7089603</strain>
    </source>
</reference>
<gene>
    <name evidence="1" type="ORF">NCTC13150_01474</name>
</gene>
<comment type="caution">
    <text evidence="1">The sequence shown here is derived from an EMBL/GenBank/DDBJ whole genome shotgun (WGS) entry which is preliminary data.</text>
</comment>
<dbReference type="AlphaFoldDB" id="A0A8H2QSH3"/>
<keyword evidence="2" id="KW-1185">Reference proteome</keyword>
<proteinExistence type="predicted"/>
<accession>A0A8H2QSH3</accession>
<dbReference type="RefSeq" id="WP_034437493.1">
    <property type="nucleotide sequence ID" value="NZ_CAACYI010000001.1"/>
</dbReference>
<organism evidence="1 2">
    <name type="scientific">Urinicoccus massiliensis</name>
    <dbReference type="NCBI Taxonomy" id="1723382"/>
    <lineage>
        <taxon>Bacteria</taxon>
        <taxon>Bacillati</taxon>
        <taxon>Bacillota</taxon>
        <taxon>Tissierellia</taxon>
        <taxon>Tissierellales</taxon>
        <taxon>Peptoniphilaceae</taxon>
        <taxon>Urinicoccus</taxon>
    </lineage>
</organism>
<dbReference type="Proteomes" id="UP000377798">
    <property type="component" value="Unassembled WGS sequence"/>
</dbReference>
<evidence type="ECO:0000313" key="1">
    <source>
        <dbReference type="EMBL" id="VFB16901.1"/>
    </source>
</evidence>
<name>A0A8H2QSH3_9FIRM</name>